<sequence>MKNLFILVGLLMCSLGVMAKDLKMNDSKMHSAKVVQMKDHLMMKDGKMMVMKED</sequence>
<evidence type="ECO:0000256" key="1">
    <source>
        <dbReference type="SAM" id="SignalP"/>
    </source>
</evidence>
<dbReference type="Proteomes" id="UP000236737">
    <property type="component" value="Unassembled WGS sequence"/>
</dbReference>
<reference evidence="3" key="1">
    <citation type="submission" date="2016-10" db="EMBL/GenBank/DDBJ databases">
        <authorList>
            <person name="Varghese N."/>
            <person name="Submissions S."/>
        </authorList>
    </citation>
    <scope>NUCLEOTIDE SEQUENCE [LARGE SCALE GENOMIC DNA]</scope>
    <source>
        <strain evidence="3">CGMCC 1.9230</strain>
    </source>
</reference>
<keyword evidence="1" id="KW-0732">Signal</keyword>
<dbReference type="OrthoDB" id="770079at2"/>
<evidence type="ECO:0000313" key="3">
    <source>
        <dbReference type="Proteomes" id="UP000236737"/>
    </source>
</evidence>
<proteinExistence type="predicted"/>
<evidence type="ECO:0000313" key="2">
    <source>
        <dbReference type="EMBL" id="SEG13779.1"/>
    </source>
</evidence>
<protein>
    <submittedName>
        <fullName evidence="2">Uncharacterized protein</fullName>
    </submittedName>
</protein>
<accession>A0A1H5XPU3</accession>
<gene>
    <name evidence="2" type="ORF">SAMN04488130_106146</name>
</gene>
<feature type="signal peptide" evidence="1">
    <location>
        <begin position="1"/>
        <end position="19"/>
    </location>
</feature>
<dbReference type="EMBL" id="FNVP01000006">
    <property type="protein sequence ID" value="SEG13779.1"/>
    <property type="molecule type" value="Genomic_DNA"/>
</dbReference>
<keyword evidence="3" id="KW-1185">Reference proteome</keyword>
<feature type="chain" id="PRO_5009289684" evidence="1">
    <location>
        <begin position="20"/>
        <end position="54"/>
    </location>
</feature>
<dbReference type="AlphaFoldDB" id="A0A1H5XPU3"/>
<name>A0A1H5XPU3_9FLAO</name>
<organism evidence="2 3">
    <name type="scientific">Flavobacterium urumqiense</name>
    <dbReference type="NCBI Taxonomy" id="935224"/>
    <lineage>
        <taxon>Bacteria</taxon>
        <taxon>Pseudomonadati</taxon>
        <taxon>Bacteroidota</taxon>
        <taxon>Flavobacteriia</taxon>
        <taxon>Flavobacteriales</taxon>
        <taxon>Flavobacteriaceae</taxon>
        <taxon>Flavobacterium</taxon>
    </lineage>
</organism>